<dbReference type="EMBL" id="CAKMMF010000011">
    <property type="protein sequence ID" value="CAH1205381.1"/>
    <property type="molecule type" value="Genomic_DNA"/>
</dbReference>
<reference evidence="4" key="1">
    <citation type="submission" date="2022-01" db="EMBL/GenBank/DDBJ databases">
        <authorList>
            <person name="Criscuolo A."/>
        </authorList>
    </citation>
    <scope>NUCLEOTIDE SEQUENCE</scope>
    <source>
        <strain evidence="4">CIP111893</strain>
    </source>
</reference>
<proteinExistence type="inferred from homology"/>
<accession>A0ABM9C8R0</accession>
<evidence type="ECO:0000256" key="1">
    <source>
        <dbReference type="ARBA" id="ARBA00007169"/>
    </source>
</evidence>
<dbReference type="RefSeq" id="WP_236342151.1">
    <property type="nucleotide sequence ID" value="NZ_CAKMMF010000011.1"/>
</dbReference>
<gene>
    <name evidence="4" type="primary">lgrE_3</name>
    <name evidence="4" type="ORF">PAECIP111893_02335</name>
</gene>
<evidence type="ECO:0000259" key="3">
    <source>
        <dbReference type="SMART" id="SM00824"/>
    </source>
</evidence>
<dbReference type="Proteomes" id="UP000838686">
    <property type="component" value="Unassembled WGS sequence"/>
</dbReference>
<dbReference type="PANTHER" id="PTHR11487:SF0">
    <property type="entry name" value="S-ACYL FATTY ACID SYNTHASE THIOESTERASE, MEDIUM CHAIN"/>
    <property type="match status" value="1"/>
</dbReference>
<dbReference type="GO" id="GO:0016491">
    <property type="term" value="F:oxidoreductase activity"/>
    <property type="evidence" value="ECO:0007669"/>
    <property type="project" value="UniProtKB-KW"/>
</dbReference>
<dbReference type="SMART" id="SM00824">
    <property type="entry name" value="PKS_TE"/>
    <property type="match status" value="1"/>
</dbReference>
<comment type="similarity">
    <text evidence="1">Belongs to the thioesterase family.</text>
</comment>
<keyword evidence="4" id="KW-0560">Oxidoreductase</keyword>
<feature type="domain" description="Thioesterase TesA-like" evidence="3">
    <location>
        <begin position="4"/>
        <end position="223"/>
    </location>
</feature>
<dbReference type="InterPro" id="IPR020802">
    <property type="entry name" value="TesA-like"/>
</dbReference>
<evidence type="ECO:0000256" key="2">
    <source>
        <dbReference type="ARBA" id="ARBA00022801"/>
    </source>
</evidence>
<organism evidence="4 5">
    <name type="scientific">Paenibacillus plantiphilus</name>
    <dbReference type="NCBI Taxonomy" id="2905650"/>
    <lineage>
        <taxon>Bacteria</taxon>
        <taxon>Bacillati</taxon>
        <taxon>Bacillota</taxon>
        <taxon>Bacilli</taxon>
        <taxon>Bacillales</taxon>
        <taxon>Paenibacillaceae</taxon>
        <taxon>Paenibacillus</taxon>
    </lineage>
</organism>
<keyword evidence="2" id="KW-0378">Hydrolase</keyword>
<dbReference type="Pfam" id="PF00975">
    <property type="entry name" value="Thioesterase"/>
    <property type="match status" value="1"/>
</dbReference>
<dbReference type="InterPro" id="IPR029058">
    <property type="entry name" value="AB_hydrolase_fold"/>
</dbReference>
<evidence type="ECO:0000313" key="5">
    <source>
        <dbReference type="Proteomes" id="UP000838686"/>
    </source>
</evidence>
<dbReference type="PANTHER" id="PTHR11487">
    <property type="entry name" value="THIOESTERASE"/>
    <property type="match status" value="1"/>
</dbReference>
<dbReference type="SUPFAM" id="SSF53474">
    <property type="entry name" value="alpha/beta-Hydrolases"/>
    <property type="match status" value="1"/>
</dbReference>
<protein>
    <submittedName>
        <fullName evidence="4">Linear gramicidin dehydrogenase LgrE</fullName>
        <ecNumber evidence="4">1.1.-.-</ecNumber>
    </submittedName>
</protein>
<dbReference type="InterPro" id="IPR001031">
    <property type="entry name" value="Thioesterase"/>
</dbReference>
<sequence>MKLFCLPFAGSSAVIYEKWKKRLAAHAAVIPLELAGRGVRTNDPFYEGMADAAKDVLERLKAQMDGTPYGLFGHSMGGMIMYEVCHLIREQGLQPPEALFFSGRPAPEVLRKEAPIHELPDDEFAQEILDMGATSAELFAHKQLMDIFMPILRADFRLVETYVYEDRGPLPWPLTIVAGVDEKWTEADLEAWTRHTTAECLIVRMEGGHFYLQENAELLMDFLQSRLTISKSIESLFA</sequence>
<name>A0ABM9C8R0_9BACL</name>
<comment type="caution">
    <text evidence="4">The sequence shown here is derived from an EMBL/GenBank/DDBJ whole genome shotgun (WGS) entry which is preliminary data.</text>
</comment>
<dbReference type="EC" id="1.1.-.-" evidence="4"/>
<keyword evidence="5" id="KW-1185">Reference proteome</keyword>
<dbReference type="InterPro" id="IPR012223">
    <property type="entry name" value="TEII"/>
</dbReference>
<evidence type="ECO:0000313" key="4">
    <source>
        <dbReference type="EMBL" id="CAH1205381.1"/>
    </source>
</evidence>
<dbReference type="Gene3D" id="3.40.50.1820">
    <property type="entry name" value="alpha/beta hydrolase"/>
    <property type="match status" value="1"/>
</dbReference>